<dbReference type="FunFam" id="3.30.1390.20:FF:000004">
    <property type="entry name" value="60S ribosomal protein L7"/>
    <property type="match status" value="1"/>
</dbReference>
<gene>
    <name evidence="5" type="ORF">ZOSMA_27G00020</name>
</gene>
<dbReference type="Pfam" id="PF00327">
    <property type="entry name" value="Ribosomal_L30"/>
    <property type="match status" value="1"/>
</dbReference>
<protein>
    <submittedName>
        <fullName evidence="5">60S ribosomal protein L7-like protein</fullName>
    </submittedName>
</protein>
<dbReference type="Gene3D" id="3.30.1390.20">
    <property type="entry name" value="Ribosomal protein L30, ferredoxin-like fold domain"/>
    <property type="match status" value="1"/>
</dbReference>
<keyword evidence="3" id="KW-0687">Ribonucleoprotein</keyword>
<dbReference type="GO" id="GO:0003723">
    <property type="term" value="F:RNA binding"/>
    <property type="evidence" value="ECO:0000318"/>
    <property type="project" value="GO_Central"/>
</dbReference>
<dbReference type="CDD" id="cd01657">
    <property type="entry name" value="Ribosomal_L7_archeal_euk"/>
    <property type="match status" value="1"/>
</dbReference>
<name>A0A0K9PFC2_ZOSMR</name>
<feature type="domain" description="Large ribosomal subunit protein uL30-like ferredoxin-like fold" evidence="4">
    <location>
        <begin position="92"/>
        <end position="142"/>
    </location>
</feature>
<dbReference type="InterPro" id="IPR035808">
    <property type="entry name" value="Ribosomal_uL30_euk_arc"/>
</dbReference>
<dbReference type="GO" id="GO:0003735">
    <property type="term" value="F:structural constituent of ribosome"/>
    <property type="evidence" value="ECO:0000318"/>
    <property type="project" value="GO_Central"/>
</dbReference>
<dbReference type="SUPFAM" id="SSF55129">
    <property type="entry name" value="Ribosomal protein L30p/L7e"/>
    <property type="match status" value="1"/>
</dbReference>
<dbReference type="OrthoDB" id="28644at2759"/>
<keyword evidence="2 5" id="KW-0689">Ribosomal protein</keyword>
<evidence type="ECO:0000313" key="6">
    <source>
        <dbReference type="Proteomes" id="UP000036987"/>
    </source>
</evidence>
<dbReference type="InterPro" id="IPR016082">
    <property type="entry name" value="Ribosomal_uL30_ferredoxin-like"/>
</dbReference>
<keyword evidence="6" id="KW-1185">Reference proteome</keyword>
<dbReference type="Proteomes" id="UP000036987">
    <property type="component" value="Unassembled WGS sequence"/>
</dbReference>
<comment type="similarity">
    <text evidence="1">Belongs to the universal ribosomal protein uL30 family.</text>
</comment>
<dbReference type="GO" id="GO:0022625">
    <property type="term" value="C:cytosolic large ribosomal subunit"/>
    <property type="evidence" value="ECO:0000318"/>
    <property type="project" value="GO_Central"/>
</dbReference>
<accession>A0A0K9PFC2</accession>
<dbReference type="InterPro" id="IPR039699">
    <property type="entry name" value="Ribosomal_uL30"/>
</dbReference>
<dbReference type="GO" id="GO:0000463">
    <property type="term" value="P:maturation of LSU-rRNA from tricistronic rRNA transcript (SSU-rRNA, 5.8S rRNA, LSU-rRNA)"/>
    <property type="evidence" value="ECO:0000318"/>
    <property type="project" value="GO_Central"/>
</dbReference>
<organism evidence="5 6">
    <name type="scientific">Zostera marina</name>
    <name type="common">Eelgrass</name>
    <dbReference type="NCBI Taxonomy" id="29655"/>
    <lineage>
        <taxon>Eukaryota</taxon>
        <taxon>Viridiplantae</taxon>
        <taxon>Streptophyta</taxon>
        <taxon>Embryophyta</taxon>
        <taxon>Tracheophyta</taxon>
        <taxon>Spermatophyta</taxon>
        <taxon>Magnoliopsida</taxon>
        <taxon>Liliopsida</taxon>
        <taxon>Zosteraceae</taxon>
        <taxon>Zostera</taxon>
    </lineage>
</organism>
<evidence type="ECO:0000259" key="4">
    <source>
        <dbReference type="Pfam" id="PF00327"/>
    </source>
</evidence>
<evidence type="ECO:0000313" key="5">
    <source>
        <dbReference type="EMBL" id="KMZ66957.1"/>
    </source>
</evidence>
<dbReference type="OMA" id="IEEHMGK"/>
<dbReference type="InterPro" id="IPR036919">
    <property type="entry name" value="Ribo_uL30_ferredoxin-like_sf"/>
</dbReference>
<dbReference type="PANTHER" id="PTHR11524:SF36">
    <property type="entry name" value="LARGE RIBOSOMAL SUBUNIT PROTEIN UL30Z"/>
    <property type="match status" value="1"/>
</dbReference>
<dbReference type="AlphaFoldDB" id="A0A0K9PFC2"/>
<dbReference type="EMBL" id="LFYR01000932">
    <property type="protein sequence ID" value="KMZ66957.1"/>
    <property type="molecule type" value="Genomic_DNA"/>
</dbReference>
<dbReference type="STRING" id="29655.A0A0K9PFC2"/>
<reference evidence="6" key="1">
    <citation type="journal article" date="2016" name="Nature">
        <title>The genome of the seagrass Zostera marina reveals angiosperm adaptation to the sea.</title>
        <authorList>
            <person name="Olsen J.L."/>
            <person name="Rouze P."/>
            <person name="Verhelst B."/>
            <person name="Lin Y.-C."/>
            <person name="Bayer T."/>
            <person name="Collen J."/>
            <person name="Dattolo E."/>
            <person name="De Paoli E."/>
            <person name="Dittami S."/>
            <person name="Maumus F."/>
            <person name="Michel G."/>
            <person name="Kersting A."/>
            <person name="Lauritano C."/>
            <person name="Lohaus R."/>
            <person name="Toepel M."/>
            <person name="Tonon T."/>
            <person name="Vanneste K."/>
            <person name="Amirebrahimi M."/>
            <person name="Brakel J."/>
            <person name="Bostroem C."/>
            <person name="Chovatia M."/>
            <person name="Grimwood J."/>
            <person name="Jenkins J.W."/>
            <person name="Jueterbock A."/>
            <person name="Mraz A."/>
            <person name="Stam W.T."/>
            <person name="Tice H."/>
            <person name="Bornberg-Bauer E."/>
            <person name="Green P.J."/>
            <person name="Pearson G.A."/>
            <person name="Procaccini G."/>
            <person name="Duarte C.M."/>
            <person name="Schmutz J."/>
            <person name="Reusch T.B.H."/>
            <person name="Van de Peer Y."/>
        </authorList>
    </citation>
    <scope>NUCLEOTIDE SEQUENCE [LARGE SCALE GENOMIC DNA]</scope>
    <source>
        <strain evidence="6">cv. Finnish</strain>
    </source>
</reference>
<evidence type="ECO:0000256" key="2">
    <source>
        <dbReference type="ARBA" id="ARBA00022980"/>
    </source>
</evidence>
<evidence type="ECO:0000256" key="3">
    <source>
        <dbReference type="ARBA" id="ARBA00023274"/>
    </source>
</evidence>
<proteinExistence type="inferred from homology"/>
<comment type="caution">
    <text evidence="5">The sequence shown here is derived from an EMBL/GenBank/DDBJ whole genome shotgun (WGS) entry which is preliminary data.</text>
</comment>
<sequence>MADNAEGIKLSQLPHVKETVLKKRKNNNQWAINKRSRLEHRRLQRINEAKNRIKTPDEFVQKFRQKELDMVRMKTRVKVRRPQSIVPESELLFVIRLPNTNAMHPNSRKILNRLRLRNIFHGVFLRANKSILDMLVRVEPYVTYGCPNLNSISNLVSKKSCGMISNISTPLTNNTVVEEALGKYGIICLDDIVHQIATVGPHFNEVAKFLMPFKLTKPVEKKVLTQKRILFKDGGDVGNRQNLINELIGKMNK</sequence>
<evidence type="ECO:0000256" key="1">
    <source>
        <dbReference type="ARBA" id="ARBA00007594"/>
    </source>
</evidence>
<dbReference type="PANTHER" id="PTHR11524">
    <property type="entry name" value="60S RIBOSOMAL PROTEIN L7"/>
    <property type="match status" value="1"/>
</dbReference>